<evidence type="ECO:0000256" key="1">
    <source>
        <dbReference type="SAM" id="Phobius"/>
    </source>
</evidence>
<dbReference type="PANTHER" id="PTHR31378">
    <property type="entry name" value="EGF-LIKE DOMAIN-CONTAINING PROTEIN-RELATED-RELATED"/>
    <property type="match status" value="1"/>
</dbReference>
<dbReference type="EMBL" id="GL871452">
    <property type="protein sequence ID" value="EGC29300.1"/>
    <property type="molecule type" value="Genomic_DNA"/>
</dbReference>
<dbReference type="Pfam" id="PF25820">
    <property type="entry name" value="DUF7949"/>
    <property type="match status" value="1"/>
</dbReference>
<dbReference type="InterPro" id="IPR055463">
    <property type="entry name" value="DUF7035"/>
</dbReference>
<dbReference type="InterPro" id="IPR054484">
    <property type="entry name" value="ComC_SSD"/>
</dbReference>
<accession>F1A3C6</accession>
<feature type="non-terminal residue" evidence="3">
    <location>
        <position position="1"/>
    </location>
</feature>
<proteinExistence type="predicted"/>
<evidence type="ECO:0000259" key="2">
    <source>
        <dbReference type="PROSITE" id="PS01186"/>
    </source>
</evidence>
<dbReference type="STRING" id="5786.F1A3C6"/>
<protein>
    <recommendedName>
        <fullName evidence="2">EGF-like domain-containing protein</fullName>
    </recommendedName>
</protein>
<dbReference type="PROSITE" id="PS01186">
    <property type="entry name" value="EGF_2"/>
    <property type="match status" value="1"/>
</dbReference>
<feature type="transmembrane region" description="Helical" evidence="1">
    <location>
        <begin position="798"/>
        <end position="820"/>
    </location>
</feature>
<dbReference type="eggNOG" id="ENOG502SC7H">
    <property type="taxonomic scope" value="Eukaryota"/>
</dbReference>
<dbReference type="Pfam" id="PF23033">
    <property type="entry name" value="DUF7034"/>
    <property type="match status" value="1"/>
</dbReference>
<dbReference type="KEGG" id="dpp:DICPUDRAFT_43040"/>
<keyword evidence="1" id="KW-0812">Transmembrane</keyword>
<evidence type="ECO:0000313" key="4">
    <source>
        <dbReference type="Proteomes" id="UP000001064"/>
    </source>
</evidence>
<dbReference type="PANTHER" id="PTHR31378:SF29">
    <property type="entry name" value="EGF-LIKE DOMAIN-CONTAINING PROTEIN-RELATED"/>
    <property type="match status" value="1"/>
</dbReference>
<dbReference type="VEuPathDB" id="AmoebaDB:DICPUDRAFT_43040"/>
<dbReference type="InterPro" id="IPR055462">
    <property type="entry name" value="DUF7034"/>
</dbReference>
<feature type="domain" description="EGF-like" evidence="2">
    <location>
        <begin position="512"/>
        <end position="523"/>
    </location>
</feature>
<dbReference type="AlphaFoldDB" id="F1A3C6"/>
<dbReference type="Pfam" id="PF23034">
    <property type="entry name" value="DUF7035"/>
    <property type="match status" value="1"/>
</dbReference>
<dbReference type="FunCoup" id="F1A3C6">
    <property type="interactions" value="743"/>
</dbReference>
<dbReference type="RefSeq" id="XP_003294168.1">
    <property type="nucleotide sequence ID" value="XM_003294120.1"/>
</dbReference>
<keyword evidence="1" id="KW-0472">Membrane</keyword>
<dbReference type="Pfam" id="PF22933">
    <property type="entry name" value="ComC_SSD"/>
    <property type="match status" value="1"/>
</dbReference>
<dbReference type="InterPro" id="IPR000742">
    <property type="entry name" value="EGF"/>
</dbReference>
<dbReference type="InParanoid" id="F1A3C6"/>
<keyword evidence="1" id="KW-1133">Transmembrane helix</keyword>
<keyword evidence="4" id="KW-1185">Reference proteome</keyword>
<dbReference type="GeneID" id="10506172"/>
<organism evidence="3 4">
    <name type="scientific">Dictyostelium purpureum</name>
    <name type="common">Slime mold</name>
    <dbReference type="NCBI Taxonomy" id="5786"/>
    <lineage>
        <taxon>Eukaryota</taxon>
        <taxon>Amoebozoa</taxon>
        <taxon>Evosea</taxon>
        <taxon>Eumycetozoa</taxon>
        <taxon>Dictyostelia</taxon>
        <taxon>Dictyosteliales</taxon>
        <taxon>Dictyosteliaceae</taxon>
        <taxon>Dictyostelium</taxon>
    </lineage>
</organism>
<dbReference type="Proteomes" id="UP000001064">
    <property type="component" value="Unassembled WGS sequence"/>
</dbReference>
<gene>
    <name evidence="3" type="ORF">DICPUDRAFT_43040</name>
</gene>
<reference evidence="4" key="1">
    <citation type="journal article" date="2011" name="Genome Biol.">
        <title>Comparative genomics of the social amoebae Dictyostelium discoideum and Dictyostelium purpureum.</title>
        <authorList>
            <consortium name="US DOE Joint Genome Institute (JGI-PGF)"/>
            <person name="Sucgang R."/>
            <person name="Kuo A."/>
            <person name="Tian X."/>
            <person name="Salerno W."/>
            <person name="Parikh A."/>
            <person name="Feasley C.L."/>
            <person name="Dalin E."/>
            <person name="Tu H."/>
            <person name="Huang E."/>
            <person name="Barry K."/>
            <person name="Lindquist E."/>
            <person name="Shapiro H."/>
            <person name="Bruce D."/>
            <person name="Schmutz J."/>
            <person name="Salamov A."/>
            <person name="Fey P."/>
            <person name="Gaudet P."/>
            <person name="Anjard C."/>
            <person name="Babu M.M."/>
            <person name="Basu S."/>
            <person name="Bushmanova Y."/>
            <person name="van der Wel H."/>
            <person name="Katoh-Kurasawa M."/>
            <person name="Dinh C."/>
            <person name="Coutinho P.M."/>
            <person name="Saito T."/>
            <person name="Elias M."/>
            <person name="Schaap P."/>
            <person name="Kay R.R."/>
            <person name="Henrissat B."/>
            <person name="Eichinger L."/>
            <person name="Rivero F."/>
            <person name="Putnam N.H."/>
            <person name="West C.M."/>
            <person name="Loomis W.F."/>
            <person name="Chisholm R.L."/>
            <person name="Shaulsky G."/>
            <person name="Strassmann J.E."/>
            <person name="Queller D.C."/>
            <person name="Kuspa A."/>
            <person name="Grigoriev I.V."/>
        </authorList>
    </citation>
    <scope>NUCLEOTIDE SEQUENCE [LARGE SCALE GENOMIC DNA]</scope>
    <source>
        <strain evidence="4">QSDP1</strain>
    </source>
</reference>
<dbReference type="OrthoDB" id="5951731at2759"/>
<sequence>IDVTNRRQYNILYFNSSQLHKNSIAAMFISDTTSIYNPTVSYNIDYNMFYATYNETLKLFQIEFYVDANTQIGVFNFALVANLKSAYSGILPVTLMIKKSNFDLQGPKFRNIKKIQPNLIDSISKVGELGWSLTIEDPINGFDHGYVVIKGNSDQSVYNMSFSYDNMKPGGNIYLSEYDFKVKISYPCLNQTYVISEVGLFDRNQRYSYFSIFAPNPLYVGVLNPFIYFLNDTSINKIPLTCELDPVASNDVTPPVLTSFSTQKSLFDVSQTDRNVEFTFSVEDKESGIKNNTYPIVYLSTTSNIVLECISKITYIDKYTANYACTIQLPFAFAYPDNILLSVYGFINNNGLFNGFPTSYLMTDGQFSSLLSTTFTTPQPNLFSHYTITEKGGNLWVFGRGLGNDSVAFITFKDGTTANIKSSIAYSSAALFSNVKASSEPYSLYIKFNSLYSNSLIITPTIYEFDWNNYTSSSEIPPETASPIPTNKPQSCPGNPVCGGPTHGRCVENQGCVCISPWVGLDCLSYFVVIEPPKVNTGNSSNDNMGTPSIEIIVPGNNTGSNNSTKVIAYQSLISIVALREVDIYDNQVNFLKFGDDWLSKQTNTNTYEFYNQFNITKDGINTTTHITVTLKWFVNETTIKFANEELLMNPSTLKYTIEITSYPFDNQLNSLQLVMSALIQSNTTEKVCSVREFGETSSGDNSNYLKIQVEDHSLYGRFIKRGIIDSQIKSVSNVLLDADMNPVSKSSSIQSYVGIQIPNYTKKATLDPDFSVLIDSYNAKSKSGSICPSSGLSTGKIVGIAIGAAAFAGVTAIGVTYVIKKRQMEKSFVKSVNKKMEKMNNQP</sequence>
<evidence type="ECO:0000313" key="3">
    <source>
        <dbReference type="EMBL" id="EGC29300.1"/>
    </source>
</evidence>
<name>F1A3C6_DICPU</name>
<dbReference type="InterPro" id="IPR057709">
    <property type="entry name" value="DUF7949"/>
</dbReference>